<dbReference type="Proteomes" id="UP001396334">
    <property type="component" value="Unassembled WGS sequence"/>
</dbReference>
<evidence type="ECO:0000259" key="2">
    <source>
        <dbReference type="Pfam" id="PF00240"/>
    </source>
</evidence>
<comment type="caution">
    <text evidence="3">The sequence shown here is derived from an EMBL/GenBank/DDBJ whole genome shotgun (WGS) entry which is preliminary data.</text>
</comment>
<dbReference type="SUPFAM" id="SSF54236">
    <property type="entry name" value="Ubiquitin-like"/>
    <property type="match status" value="1"/>
</dbReference>
<feature type="domain" description="Ubiquitin-like" evidence="2">
    <location>
        <begin position="17"/>
        <end position="87"/>
    </location>
</feature>
<keyword evidence="1" id="KW-1133">Transmembrane helix</keyword>
<dbReference type="InterPro" id="IPR000626">
    <property type="entry name" value="Ubiquitin-like_dom"/>
</dbReference>
<evidence type="ECO:0000256" key="1">
    <source>
        <dbReference type="SAM" id="Phobius"/>
    </source>
</evidence>
<reference evidence="3 4" key="1">
    <citation type="journal article" date="2024" name="G3 (Bethesda)">
        <title>Genome assembly of Hibiscus sabdariffa L. provides insights into metabolisms of medicinal natural products.</title>
        <authorList>
            <person name="Kim T."/>
        </authorList>
    </citation>
    <scope>NUCLEOTIDE SEQUENCE [LARGE SCALE GENOMIC DNA]</scope>
    <source>
        <strain evidence="3">TK-2024</strain>
        <tissue evidence="3">Old leaves</tissue>
    </source>
</reference>
<gene>
    <name evidence="3" type="ORF">V6N11_054691</name>
</gene>
<evidence type="ECO:0000313" key="3">
    <source>
        <dbReference type="EMBL" id="KAK9020201.1"/>
    </source>
</evidence>
<keyword evidence="1" id="KW-0812">Transmembrane</keyword>
<dbReference type="Pfam" id="PF00240">
    <property type="entry name" value="ubiquitin"/>
    <property type="match status" value="1"/>
</dbReference>
<proteinExistence type="predicted"/>
<feature type="transmembrane region" description="Helical" evidence="1">
    <location>
        <begin position="7"/>
        <end position="24"/>
    </location>
</feature>
<accession>A0ABR2S4M6</accession>
<keyword evidence="1" id="KW-0472">Membrane</keyword>
<organism evidence="3 4">
    <name type="scientific">Hibiscus sabdariffa</name>
    <name type="common">roselle</name>
    <dbReference type="NCBI Taxonomy" id="183260"/>
    <lineage>
        <taxon>Eukaryota</taxon>
        <taxon>Viridiplantae</taxon>
        <taxon>Streptophyta</taxon>
        <taxon>Embryophyta</taxon>
        <taxon>Tracheophyta</taxon>
        <taxon>Spermatophyta</taxon>
        <taxon>Magnoliopsida</taxon>
        <taxon>eudicotyledons</taxon>
        <taxon>Gunneridae</taxon>
        <taxon>Pentapetalae</taxon>
        <taxon>rosids</taxon>
        <taxon>malvids</taxon>
        <taxon>Malvales</taxon>
        <taxon>Malvaceae</taxon>
        <taxon>Malvoideae</taxon>
        <taxon>Hibiscus</taxon>
    </lineage>
</organism>
<keyword evidence="4" id="KW-1185">Reference proteome</keyword>
<dbReference type="Gene3D" id="3.10.20.90">
    <property type="entry name" value="Phosphatidylinositol 3-kinase Catalytic Subunit, Chain A, domain 1"/>
    <property type="match status" value="1"/>
</dbReference>
<protein>
    <recommendedName>
        <fullName evidence="2">Ubiquitin-like domain-containing protein</fullName>
    </recommendedName>
</protein>
<sequence length="134" mass="15074">MTSRRNLGYGCFILFQIFINPWSGRTITLNILPRTAVDDAKNKNFKTKKIRIGLHVSITFAGKRLKGGCYLGSYSIQKGCTLCIALAPSLTITYMKVKNIGSHISHFYAVRTIKEATRLGHCWIDKETTLTVVF</sequence>
<evidence type="ECO:0000313" key="4">
    <source>
        <dbReference type="Proteomes" id="UP001396334"/>
    </source>
</evidence>
<name>A0ABR2S4M6_9ROSI</name>
<dbReference type="InterPro" id="IPR029071">
    <property type="entry name" value="Ubiquitin-like_domsf"/>
</dbReference>
<dbReference type="EMBL" id="JBBPBN010000017">
    <property type="protein sequence ID" value="KAK9020201.1"/>
    <property type="molecule type" value="Genomic_DNA"/>
</dbReference>